<feature type="region of interest" description="Disordered" evidence="1">
    <location>
        <begin position="1"/>
        <end position="67"/>
    </location>
</feature>
<evidence type="ECO:0000313" key="2">
    <source>
        <dbReference type="EMBL" id="KAK7879801.1"/>
    </source>
</evidence>
<feature type="non-terminal residue" evidence="2">
    <location>
        <position position="1"/>
    </location>
</feature>
<name>A0AAW0MTL3_9GOBI</name>
<dbReference type="EMBL" id="JBBPFD010000198">
    <property type="protein sequence ID" value="KAK7879801.1"/>
    <property type="molecule type" value="Genomic_DNA"/>
</dbReference>
<feature type="compositionally biased region" description="Basic and acidic residues" evidence="1">
    <location>
        <begin position="1"/>
        <end position="12"/>
    </location>
</feature>
<sequence length="67" mass="7399">AGREGRAPRVELQRPGPGLRGQLAARGECQGDERAPRTQVRERRAGEELEPGVGLVLEPQRRQKSDD</sequence>
<accession>A0AAW0MTL3</accession>
<evidence type="ECO:0000313" key="3">
    <source>
        <dbReference type="Proteomes" id="UP001460270"/>
    </source>
</evidence>
<dbReference type="AlphaFoldDB" id="A0AAW0MTL3"/>
<dbReference type="Proteomes" id="UP001460270">
    <property type="component" value="Unassembled WGS sequence"/>
</dbReference>
<reference evidence="3" key="1">
    <citation type="submission" date="2024-04" db="EMBL/GenBank/DDBJ databases">
        <title>Salinicola lusitanus LLJ914,a marine bacterium isolated from the Okinawa Trough.</title>
        <authorList>
            <person name="Li J."/>
        </authorList>
    </citation>
    <scope>NUCLEOTIDE SEQUENCE [LARGE SCALE GENOMIC DNA]</scope>
</reference>
<gene>
    <name evidence="2" type="ORF">WMY93_033532</name>
</gene>
<comment type="caution">
    <text evidence="2">The sequence shown here is derived from an EMBL/GenBank/DDBJ whole genome shotgun (WGS) entry which is preliminary data.</text>
</comment>
<proteinExistence type="predicted"/>
<organism evidence="2 3">
    <name type="scientific">Mugilogobius chulae</name>
    <name type="common">yellowstripe goby</name>
    <dbReference type="NCBI Taxonomy" id="88201"/>
    <lineage>
        <taxon>Eukaryota</taxon>
        <taxon>Metazoa</taxon>
        <taxon>Chordata</taxon>
        <taxon>Craniata</taxon>
        <taxon>Vertebrata</taxon>
        <taxon>Euteleostomi</taxon>
        <taxon>Actinopterygii</taxon>
        <taxon>Neopterygii</taxon>
        <taxon>Teleostei</taxon>
        <taxon>Neoteleostei</taxon>
        <taxon>Acanthomorphata</taxon>
        <taxon>Gobiaria</taxon>
        <taxon>Gobiiformes</taxon>
        <taxon>Gobioidei</taxon>
        <taxon>Gobiidae</taxon>
        <taxon>Gobionellinae</taxon>
        <taxon>Mugilogobius</taxon>
    </lineage>
</organism>
<feature type="compositionally biased region" description="Basic and acidic residues" evidence="1">
    <location>
        <begin position="29"/>
        <end position="47"/>
    </location>
</feature>
<protein>
    <submittedName>
        <fullName evidence="2">Uncharacterized protein</fullName>
    </submittedName>
</protein>
<evidence type="ECO:0000256" key="1">
    <source>
        <dbReference type="SAM" id="MobiDB-lite"/>
    </source>
</evidence>
<keyword evidence="3" id="KW-1185">Reference proteome</keyword>
<feature type="non-terminal residue" evidence="2">
    <location>
        <position position="67"/>
    </location>
</feature>